<sequence length="357" mass="39603">MSTNSISPGPSRIAGSPSTRFVPYSCGSAHLFSEGLGVLDENTFPQGSLGPGNPNASVFGNCHIEQIFPAYNSASTPHTGNSVNASLNVSENHCGQTTVSPSEVDKFVNEFGIPEHRNGVHHFSQMTPEQQMVALFCGLMRNRANFDDIKDRLTMVEDKINVTDKKVSMNWELPPPQQTIIRKLVRHYLIQPQNAYGVVPGQVGTYLYDRGETVRMQLYKQDAAVREITDVFIRKQFNENKSSFRKAIFASVKDGVCLDDFAAKIVPSYHLPAIPKPIPRRILGALAMLRDVAAPLVDMEGRRGGDTGFWKNVDKKLSTLAKRYGTERSRLTGWEDEVIDSDNHFYGRQTVAASPAR</sequence>
<organism evidence="1 2">
    <name type="scientific">Neolentinus lepideus HHB14362 ss-1</name>
    <dbReference type="NCBI Taxonomy" id="1314782"/>
    <lineage>
        <taxon>Eukaryota</taxon>
        <taxon>Fungi</taxon>
        <taxon>Dikarya</taxon>
        <taxon>Basidiomycota</taxon>
        <taxon>Agaricomycotina</taxon>
        <taxon>Agaricomycetes</taxon>
        <taxon>Gloeophyllales</taxon>
        <taxon>Gloeophyllaceae</taxon>
        <taxon>Neolentinus</taxon>
    </lineage>
</organism>
<evidence type="ECO:0000313" key="1">
    <source>
        <dbReference type="EMBL" id="KZT19675.1"/>
    </source>
</evidence>
<proteinExistence type="predicted"/>
<keyword evidence="2" id="KW-1185">Reference proteome</keyword>
<gene>
    <name evidence="1" type="ORF">NEOLEDRAFT_1183222</name>
</gene>
<reference evidence="1 2" key="1">
    <citation type="journal article" date="2016" name="Mol. Biol. Evol.">
        <title>Comparative Genomics of Early-Diverging Mushroom-Forming Fungi Provides Insights into the Origins of Lignocellulose Decay Capabilities.</title>
        <authorList>
            <person name="Nagy L.G."/>
            <person name="Riley R."/>
            <person name="Tritt A."/>
            <person name="Adam C."/>
            <person name="Daum C."/>
            <person name="Floudas D."/>
            <person name="Sun H."/>
            <person name="Yadav J.S."/>
            <person name="Pangilinan J."/>
            <person name="Larsson K.H."/>
            <person name="Matsuura K."/>
            <person name="Barry K."/>
            <person name="Labutti K."/>
            <person name="Kuo R."/>
            <person name="Ohm R.A."/>
            <person name="Bhattacharya S.S."/>
            <person name="Shirouzu T."/>
            <person name="Yoshinaga Y."/>
            <person name="Martin F.M."/>
            <person name="Grigoriev I.V."/>
            <person name="Hibbett D.S."/>
        </authorList>
    </citation>
    <scope>NUCLEOTIDE SEQUENCE [LARGE SCALE GENOMIC DNA]</scope>
    <source>
        <strain evidence="1 2">HHB14362 ss-1</strain>
    </source>
</reference>
<dbReference type="EMBL" id="KV425636">
    <property type="protein sequence ID" value="KZT19675.1"/>
    <property type="molecule type" value="Genomic_DNA"/>
</dbReference>
<protein>
    <submittedName>
        <fullName evidence="1">Uncharacterized protein</fullName>
    </submittedName>
</protein>
<dbReference type="AlphaFoldDB" id="A0A165NI47"/>
<dbReference type="OrthoDB" id="3266438at2759"/>
<accession>A0A165NI47</accession>
<name>A0A165NI47_9AGAM</name>
<dbReference type="InParanoid" id="A0A165NI47"/>
<dbReference type="Proteomes" id="UP000076761">
    <property type="component" value="Unassembled WGS sequence"/>
</dbReference>
<evidence type="ECO:0000313" key="2">
    <source>
        <dbReference type="Proteomes" id="UP000076761"/>
    </source>
</evidence>